<dbReference type="EMBL" id="VSFC01000042">
    <property type="protein sequence ID" value="TYA55152.1"/>
    <property type="molecule type" value="Genomic_DNA"/>
</dbReference>
<evidence type="ECO:0000256" key="3">
    <source>
        <dbReference type="SAM" id="Coils"/>
    </source>
</evidence>
<dbReference type="AlphaFoldDB" id="A0A5D0GBK6"/>
<comment type="similarity">
    <text evidence="1">Belongs to the Skp family.</text>
</comment>
<protein>
    <submittedName>
        <fullName evidence="5">OmpH family outer membrane protein</fullName>
    </submittedName>
</protein>
<dbReference type="RefSeq" id="WP_148455039.1">
    <property type="nucleotide sequence ID" value="NZ_VSFC01000042.1"/>
</dbReference>
<dbReference type="GO" id="GO:0050821">
    <property type="term" value="P:protein stabilization"/>
    <property type="evidence" value="ECO:0007669"/>
    <property type="project" value="TreeGrafter"/>
</dbReference>
<keyword evidence="6" id="KW-1185">Reference proteome</keyword>
<feature type="signal peptide" evidence="4">
    <location>
        <begin position="1"/>
        <end position="23"/>
    </location>
</feature>
<dbReference type="SUPFAM" id="SSF111384">
    <property type="entry name" value="OmpH-like"/>
    <property type="match status" value="1"/>
</dbReference>
<dbReference type="OrthoDB" id="1524711at2"/>
<dbReference type="Proteomes" id="UP000324550">
    <property type="component" value="Unassembled WGS sequence"/>
</dbReference>
<organism evidence="5 6">
    <name type="scientific">Formosa maritima</name>
    <dbReference type="NCBI Taxonomy" id="2592046"/>
    <lineage>
        <taxon>Bacteria</taxon>
        <taxon>Pseudomonadati</taxon>
        <taxon>Bacteroidota</taxon>
        <taxon>Flavobacteriia</taxon>
        <taxon>Flavobacteriales</taxon>
        <taxon>Flavobacteriaceae</taxon>
        <taxon>Formosa</taxon>
    </lineage>
</organism>
<dbReference type="PANTHER" id="PTHR35089:SF1">
    <property type="entry name" value="CHAPERONE PROTEIN SKP"/>
    <property type="match status" value="1"/>
</dbReference>
<feature type="chain" id="PRO_5022718125" evidence="4">
    <location>
        <begin position="24"/>
        <end position="169"/>
    </location>
</feature>
<dbReference type="SMART" id="SM00935">
    <property type="entry name" value="OmpH"/>
    <property type="match status" value="1"/>
</dbReference>
<evidence type="ECO:0000256" key="1">
    <source>
        <dbReference type="ARBA" id="ARBA00009091"/>
    </source>
</evidence>
<keyword evidence="3" id="KW-0175">Coiled coil</keyword>
<accession>A0A5D0GBK6</accession>
<evidence type="ECO:0000256" key="4">
    <source>
        <dbReference type="SAM" id="SignalP"/>
    </source>
</evidence>
<comment type="caution">
    <text evidence="5">The sequence shown here is derived from an EMBL/GenBank/DDBJ whole genome shotgun (WGS) entry which is preliminary data.</text>
</comment>
<keyword evidence="2 4" id="KW-0732">Signal</keyword>
<name>A0A5D0GBK6_9FLAO</name>
<dbReference type="PANTHER" id="PTHR35089">
    <property type="entry name" value="CHAPERONE PROTEIN SKP"/>
    <property type="match status" value="1"/>
</dbReference>
<evidence type="ECO:0000313" key="5">
    <source>
        <dbReference type="EMBL" id="TYA55152.1"/>
    </source>
</evidence>
<dbReference type="InterPro" id="IPR024930">
    <property type="entry name" value="Skp_dom_sf"/>
</dbReference>
<gene>
    <name evidence="5" type="ORF">FVF61_07780</name>
</gene>
<sequence length="169" mass="18979">MKHFKTFLLATALFIAATSFTQAQSKVAHINTQTLIQAMPEMNTAQAEMDKLGKTYEADIQAMVTEYQNKMKQYEAEAASKTDEENQKRLVEVQTMQQNIQQYQNQAQQEMQKKEIDLLKPITEKAKAAILKVARAQGFDYVLDSTQGGGVIMADGKNLLDDVKKDLGI</sequence>
<evidence type="ECO:0000313" key="6">
    <source>
        <dbReference type="Proteomes" id="UP000324550"/>
    </source>
</evidence>
<reference evidence="5 6" key="1">
    <citation type="submission" date="2019-08" db="EMBL/GenBank/DDBJ databases">
        <title>Formosa sediminis sp. nov., isolated from marine sediment.</title>
        <authorList>
            <person name="Cao W.R."/>
        </authorList>
    </citation>
    <scope>NUCLEOTIDE SEQUENCE [LARGE SCALE GENOMIC DNA]</scope>
    <source>
        <strain evidence="5 6">1494</strain>
    </source>
</reference>
<evidence type="ECO:0000256" key="2">
    <source>
        <dbReference type="ARBA" id="ARBA00022729"/>
    </source>
</evidence>
<dbReference type="GO" id="GO:0051082">
    <property type="term" value="F:unfolded protein binding"/>
    <property type="evidence" value="ECO:0007669"/>
    <property type="project" value="InterPro"/>
</dbReference>
<dbReference type="Gene3D" id="3.30.910.20">
    <property type="entry name" value="Skp domain"/>
    <property type="match status" value="1"/>
</dbReference>
<dbReference type="GO" id="GO:0005829">
    <property type="term" value="C:cytosol"/>
    <property type="evidence" value="ECO:0007669"/>
    <property type="project" value="TreeGrafter"/>
</dbReference>
<proteinExistence type="inferred from homology"/>
<dbReference type="Pfam" id="PF03938">
    <property type="entry name" value="OmpH"/>
    <property type="match status" value="1"/>
</dbReference>
<feature type="coiled-coil region" evidence="3">
    <location>
        <begin position="57"/>
        <end position="113"/>
    </location>
</feature>
<dbReference type="InterPro" id="IPR005632">
    <property type="entry name" value="Chaperone_Skp"/>
</dbReference>